<dbReference type="InterPro" id="IPR052358">
    <property type="entry name" value="Aro_Compnd_Degr_Hydrolases"/>
</dbReference>
<feature type="domain" description="Amidohydrolase-related" evidence="2">
    <location>
        <begin position="33"/>
        <end position="296"/>
    </location>
</feature>
<dbReference type="GO" id="GO:0016787">
    <property type="term" value="F:hydrolase activity"/>
    <property type="evidence" value="ECO:0007669"/>
    <property type="project" value="InterPro"/>
</dbReference>
<evidence type="ECO:0000313" key="4">
    <source>
        <dbReference type="Proteomes" id="UP000298781"/>
    </source>
</evidence>
<gene>
    <name evidence="3" type="ORF">E8M01_01060</name>
</gene>
<accession>A0A4D7B470</accession>
<dbReference type="SUPFAM" id="SSF51556">
    <property type="entry name" value="Metallo-dependent hydrolases"/>
    <property type="match status" value="1"/>
</dbReference>
<organism evidence="3 4">
    <name type="scientific">Phreatobacter stygius</name>
    <dbReference type="NCBI Taxonomy" id="1940610"/>
    <lineage>
        <taxon>Bacteria</taxon>
        <taxon>Pseudomonadati</taxon>
        <taxon>Pseudomonadota</taxon>
        <taxon>Alphaproteobacteria</taxon>
        <taxon>Hyphomicrobiales</taxon>
        <taxon>Phreatobacteraceae</taxon>
        <taxon>Phreatobacter</taxon>
    </lineage>
</organism>
<dbReference type="RefSeq" id="WP_136958415.1">
    <property type="nucleotide sequence ID" value="NZ_CP039690.1"/>
</dbReference>
<keyword evidence="4" id="KW-1185">Reference proteome</keyword>
<evidence type="ECO:0000259" key="2">
    <source>
        <dbReference type="Pfam" id="PF04909"/>
    </source>
</evidence>
<dbReference type="PANTHER" id="PTHR35563">
    <property type="entry name" value="BARREL METAL-DEPENDENT HYDROLASE, PUTATIVE (AFU_ORTHOLOGUE AFUA_1G16240)-RELATED"/>
    <property type="match status" value="1"/>
</dbReference>
<dbReference type="Pfam" id="PF04909">
    <property type="entry name" value="Amidohydro_2"/>
    <property type="match status" value="1"/>
</dbReference>
<dbReference type="EMBL" id="CP039690">
    <property type="protein sequence ID" value="QCI62952.1"/>
    <property type="molecule type" value="Genomic_DNA"/>
</dbReference>
<sequence>MTAETGAQRPNDGYAGPDRATRRPVFAMPPGTCDCHVHVFGPQAEFPFSPERSYTPEDCTFEDLERLHRTLGIDRAVIVHGGAHGTDNRVTLAALARRPDRLRGVAVIPSGLPRGELEDMHRLGMRGARMSTVVSGGASFDHLERLSDETFDLGWHLVLHFHRAEELRDVAPRLMKVRSRFMLDHMARISAAEGIASPAFTALMRLLDTGRGWVKLASLYRLSAEPYPHRDMLPMIERVVAHRPDRLVWGSNWPHPICPVPMPNDGDLVDLVPLWLPDQATRQRVLVDNPAELYGFGTSPR</sequence>
<dbReference type="Proteomes" id="UP000298781">
    <property type="component" value="Chromosome"/>
</dbReference>
<dbReference type="AlphaFoldDB" id="A0A4D7B470"/>
<dbReference type="OrthoDB" id="9787654at2"/>
<reference evidence="3 4" key="1">
    <citation type="submission" date="2019-04" db="EMBL/GenBank/DDBJ databases">
        <title>Phreatobacter aquaticus sp. nov.</title>
        <authorList>
            <person name="Choi A."/>
        </authorList>
    </citation>
    <scope>NUCLEOTIDE SEQUENCE [LARGE SCALE GENOMIC DNA]</scope>
    <source>
        <strain evidence="3 4">KCTC 52518</strain>
    </source>
</reference>
<proteinExistence type="predicted"/>
<name>A0A4D7B470_9HYPH</name>
<dbReference type="InterPro" id="IPR006680">
    <property type="entry name" value="Amidohydro-rel"/>
</dbReference>
<evidence type="ECO:0000313" key="3">
    <source>
        <dbReference type="EMBL" id="QCI62952.1"/>
    </source>
</evidence>
<dbReference type="KEGG" id="pstg:E8M01_01060"/>
<protein>
    <recommendedName>
        <fullName evidence="2">Amidohydrolase-related domain-containing protein</fullName>
    </recommendedName>
</protein>
<evidence type="ECO:0000256" key="1">
    <source>
        <dbReference type="SAM" id="MobiDB-lite"/>
    </source>
</evidence>
<dbReference type="InterPro" id="IPR032466">
    <property type="entry name" value="Metal_Hydrolase"/>
</dbReference>
<dbReference type="PANTHER" id="PTHR35563:SF2">
    <property type="entry name" value="BARREL METAL-DEPENDENT HYDROLASE, PUTATIVE (AFU_ORTHOLOGUE AFUA_1G16240)-RELATED"/>
    <property type="match status" value="1"/>
</dbReference>
<feature type="region of interest" description="Disordered" evidence="1">
    <location>
        <begin position="1"/>
        <end position="23"/>
    </location>
</feature>
<dbReference type="Gene3D" id="3.20.20.140">
    <property type="entry name" value="Metal-dependent hydrolases"/>
    <property type="match status" value="1"/>
</dbReference>